<dbReference type="EMBL" id="AJ748321">
    <property type="protein sequence ID" value="CAG38177.1"/>
    <property type="molecule type" value="Genomic_DNA"/>
</dbReference>
<protein>
    <submittedName>
        <fullName evidence="1">Uncharacterized protein</fullName>
    </submittedName>
</protein>
<dbReference type="AlphaFoldDB" id="Q5W2W9"/>
<accession>Q5W2W9</accession>
<organism evidence="1">
    <name type="scientific">Saccharolobus islandicus</name>
    <name type="common">Sulfolobus islandicus</name>
    <dbReference type="NCBI Taxonomy" id="43080"/>
    <lineage>
        <taxon>Archaea</taxon>
        <taxon>Thermoproteota</taxon>
        <taxon>Thermoprotei</taxon>
        <taxon>Sulfolobales</taxon>
        <taxon>Sulfolobaceae</taxon>
        <taxon>Saccharolobus</taxon>
    </lineage>
</organism>
<evidence type="ECO:0000313" key="1">
    <source>
        <dbReference type="EMBL" id="CAG38177.1"/>
    </source>
</evidence>
<name>Q5W2W9_SACIS</name>
<reference evidence="1" key="1">
    <citation type="journal article" date="2004" name="Archaea">
        <title>Genomic comparison of archaeal conjugative plasmids from Sulfolobus.</title>
        <authorList>
            <person name="Greve B."/>
            <person name="Jensen S."/>
            <person name="Bruegger K."/>
            <person name="Zillig W."/>
            <person name="Garrett R.A."/>
        </authorList>
    </citation>
    <scope>NUCLEOTIDE SEQUENCE [LARGE SCALE GENOMIC DNA]</scope>
    <source>
        <plasmid evidence="1">pKEF9</plasmid>
    </source>
</reference>
<keyword evidence="1" id="KW-0614">Plasmid</keyword>
<sequence length="126" mass="15000">MMKRIEVKTTLPINHKKIKGFFISPGVLRLFYEVNSIEQVGNLSWMINRKYNAIVYFSSIDIVWEIYYKNKLKDRIKVFVYPVGDDTRLQLTFETNRILPLKKVLENEVNSEIELLRSLLDALRKF</sequence>
<geneLocation type="plasmid" evidence="1">
    <name>pKEF9</name>
</geneLocation>
<proteinExistence type="predicted"/>